<keyword evidence="1" id="KW-0812">Transmembrane</keyword>
<keyword evidence="3" id="KW-1185">Reference proteome</keyword>
<dbReference type="RefSeq" id="WP_093044443.1">
    <property type="nucleotide sequence ID" value="NZ_FNQR01000005.1"/>
</dbReference>
<dbReference type="STRING" id="571932.SAMN05421743_105239"/>
<accession>A0A1H4C2H7</accession>
<feature type="transmembrane region" description="Helical" evidence="1">
    <location>
        <begin position="7"/>
        <end position="28"/>
    </location>
</feature>
<dbReference type="AlphaFoldDB" id="A0A1H4C2H7"/>
<dbReference type="EMBL" id="FNQR01000005">
    <property type="protein sequence ID" value="SEA54579.1"/>
    <property type="molecule type" value="Genomic_DNA"/>
</dbReference>
<feature type="transmembrane region" description="Helical" evidence="1">
    <location>
        <begin position="72"/>
        <end position="92"/>
    </location>
</feature>
<dbReference type="Proteomes" id="UP000198584">
    <property type="component" value="Unassembled WGS sequence"/>
</dbReference>
<reference evidence="2 3" key="1">
    <citation type="submission" date="2016-10" db="EMBL/GenBank/DDBJ databases">
        <authorList>
            <person name="de Groot N.N."/>
        </authorList>
    </citation>
    <scope>NUCLEOTIDE SEQUENCE [LARGE SCALE GENOMIC DNA]</scope>
    <source>
        <strain evidence="2 3">CCM7597</strain>
    </source>
</reference>
<keyword evidence="1" id="KW-1133">Transmembrane helix</keyword>
<feature type="transmembrane region" description="Helical" evidence="1">
    <location>
        <begin position="40"/>
        <end position="60"/>
    </location>
</feature>
<gene>
    <name evidence="2" type="ORF">SAMN05421743_105239</name>
</gene>
<organism evidence="2 3">
    <name type="scientific">Thalassobacillus cyri</name>
    <dbReference type="NCBI Taxonomy" id="571932"/>
    <lineage>
        <taxon>Bacteria</taxon>
        <taxon>Bacillati</taxon>
        <taxon>Bacillota</taxon>
        <taxon>Bacilli</taxon>
        <taxon>Bacillales</taxon>
        <taxon>Bacillaceae</taxon>
        <taxon>Thalassobacillus</taxon>
    </lineage>
</organism>
<evidence type="ECO:0000313" key="2">
    <source>
        <dbReference type="EMBL" id="SEA54579.1"/>
    </source>
</evidence>
<proteinExistence type="predicted"/>
<feature type="transmembrane region" description="Helical" evidence="1">
    <location>
        <begin position="104"/>
        <end position="127"/>
    </location>
</feature>
<evidence type="ECO:0000313" key="3">
    <source>
        <dbReference type="Proteomes" id="UP000198584"/>
    </source>
</evidence>
<keyword evidence="1" id="KW-0472">Membrane</keyword>
<evidence type="ECO:0000256" key="1">
    <source>
        <dbReference type="SAM" id="Phobius"/>
    </source>
</evidence>
<protein>
    <submittedName>
        <fullName evidence="2">Uncharacterized protein</fullName>
    </submittedName>
</protein>
<sequence>MKYIYNHLIGALISTAIYLSFIFMYGMIQDGSFDLISLPFIFLFAFPIYLLVANPITRIISHFLQKYTGNLLLFLIPILTIISFLIHYAFSINNSIEKVSLSEFNTLFTVFYCLITAIPSILGVEYVEK</sequence>
<name>A0A1H4C2H7_9BACI</name>